<accession>A0ABP8TXT7</accession>
<dbReference type="EMBL" id="BAABHJ010000040">
    <property type="protein sequence ID" value="GAA4619110.1"/>
    <property type="molecule type" value="Genomic_DNA"/>
</dbReference>
<reference evidence="3" key="1">
    <citation type="journal article" date="2019" name="Int. J. Syst. Evol. Microbiol.">
        <title>The Global Catalogue of Microorganisms (GCM) 10K type strain sequencing project: providing services to taxonomists for standard genome sequencing and annotation.</title>
        <authorList>
            <consortium name="The Broad Institute Genomics Platform"/>
            <consortium name="The Broad Institute Genome Sequencing Center for Infectious Disease"/>
            <person name="Wu L."/>
            <person name="Ma J."/>
        </authorList>
    </citation>
    <scope>NUCLEOTIDE SEQUENCE [LARGE SCALE GENOMIC DNA]</scope>
    <source>
        <strain evidence="3">JCM 17938</strain>
    </source>
</reference>
<evidence type="ECO:0008006" key="4">
    <source>
        <dbReference type="Google" id="ProtNLM"/>
    </source>
</evidence>
<keyword evidence="3" id="KW-1185">Reference proteome</keyword>
<evidence type="ECO:0000313" key="3">
    <source>
        <dbReference type="Proteomes" id="UP001500212"/>
    </source>
</evidence>
<evidence type="ECO:0000313" key="2">
    <source>
        <dbReference type="EMBL" id="GAA4619110.1"/>
    </source>
</evidence>
<name>A0ABP8TXT7_9ACTN</name>
<gene>
    <name evidence="2" type="ORF">GCM10023195_86290</name>
</gene>
<evidence type="ECO:0000256" key="1">
    <source>
        <dbReference type="SAM" id="MobiDB-lite"/>
    </source>
</evidence>
<dbReference type="Proteomes" id="UP001500212">
    <property type="component" value="Unassembled WGS sequence"/>
</dbReference>
<sequence length="56" mass="5742">MNVMGWSQINMTSRYQHVPAEVLTGIADQVGGLLWAPPPSGQGKDDGPAGAPVPAA</sequence>
<organism evidence="2 3">
    <name type="scientific">Actinoallomurus liliacearum</name>
    <dbReference type="NCBI Taxonomy" id="1080073"/>
    <lineage>
        <taxon>Bacteria</taxon>
        <taxon>Bacillati</taxon>
        <taxon>Actinomycetota</taxon>
        <taxon>Actinomycetes</taxon>
        <taxon>Streptosporangiales</taxon>
        <taxon>Thermomonosporaceae</taxon>
        <taxon>Actinoallomurus</taxon>
    </lineage>
</organism>
<feature type="region of interest" description="Disordered" evidence="1">
    <location>
        <begin position="34"/>
        <end position="56"/>
    </location>
</feature>
<protein>
    <recommendedName>
        <fullName evidence="4">Integrase</fullName>
    </recommendedName>
</protein>
<comment type="caution">
    <text evidence="2">The sequence shown here is derived from an EMBL/GenBank/DDBJ whole genome shotgun (WGS) entry which is preliminary data.</text>
</comment>
<proteinExistence type="predicted"/>